<protein>
    <submittedName>
        <fullName evidence="2">Ethanolamine utilization protein EutJ</fullName>
    </submittedName>
</protein>
<proteinExistence type="predicted"/>
<name>A0A4R1HG48_PSEEN</name>
<dbReference type="NCBIfam" id="TIGR02529">
    <property type="entry name" value="EutJ"/>
    <property type="match status" value="1"/>
</dbReference>
<dbReference type="Proteomes" id="UP000295560">
    <property type="component" value="Unassembled WGS sequence"/>
</dbReference>
<dbReference type="InterPro" id="IPR013366">
    <property type="entry name" value="EutJ"/>
</dbReference>
<dbReference type="InterPro" id="IPR056546">
    <property type="entry name" value="MreB_MamK-like"/>
</dbReference>
<comment type="caution">
    <text evidence="2">The sequence shown here is derived from an EMBL/GenBank/DDBJ whole genome shotgun (WGS) entry which is preliminary data.</text>
</comment>
<dbReference type="AlphaFoldDB" id="A0A4R1HG48"/>
<dbReference type="Pfam" id="PF06723">
    <property type="entry name" value="MreB_Mbl"/>
    <property type="match status" value="1"/>
</dbReference>
<feature type="region of interest" description="Disordered" evidence="1">
    <location>
        <begin position="1"/>
        <end position="27"/>
    </location>
</feature>
<dbReference type="Gene3D" id="3.30.420.40">
    <property type="match status" value="2"/>
</dbReference>
<dbReference type="NCBIfam" id="NF011660">
    <property type="entry name" value="PRK15080.1"/>
    <property type="match status" value="1"/>
</dbReference>
<evidence type="ECO:0000256" key="1">
    <source>
        <dbReference type="SAM" id="MobiDB-lite"/>
    </source>
</evidence>
<feature type="compositionally biased region" description="Basic and acidic residues" evidence="1">
    <location>
        <begin position="8"/>
        <end position="24"/>
    </location>
</feature>
<dbReference type="InterPro" id="IPR043129">
    <property type="entry name" value="ATPase_NBD"/>
</dbReference>
<gene>
    <name evidence="2" type="ORF">EV378_4629</name>
</gene>
<reference evidence="2 3" key="1">
    <citation type="submission" date="2019-03" db="EMBL/GenBank/DDBJ databases">
        <title>Sequencing the genomes of 1000 actinobacteria strains.</title>
        <authorList>
            <person name="Klenk H.-P."/>
        </authorList>
    </citation>
    <scope>NUCLEOTIDE SEQUENCE [LARGE SCALE GENOMIC DNA]</scope>
    <source>
        <strain evidence="2 3">DSM 44969</strain>
    </source>
</reference>
<sequence length="298" mass="30013">MIAGSAPEPDRSGPGDRRTDDHRGNGRPGALLDAAAALLAGSRAPDVPVRTPVRVGVDLGTANCVLVVLDAAGEPVWVDAHPSGALADGVVVDFAKAIATVRGLKQRAERALGVELTAAATAYPPCIPVADARACAYVCEAAGFDDVALVDEVSAAQAVLGIDDGVVVDVGGGSTGVGVFAGGELVALDDRAGGGHHLDLVLAGALGIGIAEAEPRKRSHPGECLPILTPGLHRIAESVRAMTTGRPDLPLHLAGGALMLPGADRVLQSYLERPVVTYPHALLITPLGIAAEAPEAAA</sequence>
<organism evidence="2 3">
    <name type="scientific">Pseudonocardia endophytica</name>
    <dbReference type="NCBI Taxonomy" id="401976"/>
    <lineage>
        <taxon>Bacteria</taxon>
        <taxon>Bacillati</taxon>
        <taxon>Actinomycetota</taxon>
        <taxon>Actinomycetes</taxon>
        <taxon>Pseudonocardiales</taxon>
        <taxon>Pseudonocardiaceae</taxon>
        <taxon>Pseudonocardia</taxon>
    </lineage>
</organism>
<keyword evidence="3" id="KW-1185">Reference proteome</keyword>
<dbReference type="OrthoDB" id="306538at2"/>
<evidence type="ECO:0000313" key="2">
    <source>
        <dbReference type="EMBL" id="TCK20668.1"/>
    </source>
</evidence>
<dbReference type="EMBL" id="SMFZ01000002">
    <property type="protein sequence ID" value="TCK20668.1"/>
    <property type="molecule type" value="Genomic_DNA"/>
</dbReference>
<dbReference type="SUPFAM" id="SSF53067">
    <property type="entry name" value="Actin-like ATPase domain"/>
    <property type="match status" value="1"/>
</dbReference>
<accession>A0A4R1HG48</accession>
<evidence type="ECO:0000313" key="3">
    <source>
        <dbReference type="Proteomes" id="UP000295560"/>
    </source>
</evidence>